<gene>
    <name evidence="1" type="ORF">UFOVP402_16</name>
</gene>
<dbReference type="EMBL" id="LR796374">
    <property type="protein sequence ID" value="CAB4140258.1"/>
    <property type="molecule type" value="Genomic_DNA"/>
</dbReference>
<reference evidence="1" key="1">
    <citation type="submission" date="2020-04" db="EMBL/GenBank/DDBJ databases">
        <authorList>
            <person name="Chiriac C."/>
            <person name="Salcher M."/>
            <person name="Ghai R."/>
            <person name="Kavagutti S V."/>
        </authorList>
    </citation>
    <scope>NUCLEOTIDE SEQUENCE</scope>
</reference>
<name>A0A6J5M0P5_9CAUD</name>
<organism evidence="1">
    <name type="scientific">uncultured Caudovirales phage</name>
    <dbReference type="NCBI Taxonomy" id="2100421"/>
    <lineage>
        <taxon>Viruses</taxon>
        <taxon>Duplodnaviria</taxon>
        <taxon>Heunggongvirae</taxon>
        <taxon>Uroviricota</taxon>
        <taxon>Caudoviricetes</taxon>
        <taxon>Peduoviridae</taxon>
        <taxon>Maltschvirus</taxon>
        <taxon>Maltschvirus maltsch</taxon>
    </lineage>
</organism>
<evidence type="ECO:0000313" key="1">
    <source>
        <dbReference type="EMBL" id="CAB4140258.1"/>
    </source>
</evidence>
<protein>
    <submittedName>
        <fullName evidence="1">Uncharacterized protein</fullName>
    </submittedName>
</protein>
<proteinExistence type="predicted"/>
<accession>A0A6J5M0P5</accession>
<sequence>MALAHQFSEQSVEVSTDSGATWKPLVCLQSAEVSTELPLTEEDTNCGTFVGLGVMKMNSPIECVCEASPTVSQITYEDVLAFQKARQLVQFRYQNAAVGSVGQGASFYHKAEGYFVNASLTGQTGNVIKFSTEFRAIGDIDITA</sequence>